<feature type="transmembrane region" description="Helical" evidence="6">
    <location>
        <begin position="20"/>
        <end position="48"/>
    </location>
</feature>
<evidence type="ECO:0000256" key="1">
    <source>
        <dbReference type="ARBA" id="ARBA00004141"/>
    </source>
</evidence>
<evidence type="ECO:0000256" key="6">
    <source>
        <dbReference type="SAM" id="Phobius"/>
    </source>
</evidence>
<dbReference type="SUPFAM" id="SSF52091">
    <property type="entry name" value="SpoIIaa-like"/>
    <property type="match status" value="1"/>
</dbReference>
<comment type="caution">
    <text evidence="8">The sequence shown here is derived from an EMBL/GenBank/DDBJ whole genome shotgun (WGS) entry which is preliminary data.</text>
</comment>
<dbReference type="Pfam" id="PF00916">
    <property type="entry name" value="Sulfate_transp"/>
    <property type="match status" value="1"/>
</dbReference>
<name>A0ABT5ZQ29_9ACTN</name>
<dbReference type="InterPro" id="IPR036513">
    <property type="entry name" value="STAS_dom_sf"/>
</dbReference>
<evidence type="ECO:0000256" key="2">
    <source>
        <dbReference type="ARBA" id="ARBA00022692"/>
    </source>
</evidence>
<dbReference type="Gene3D" id="3.30.750.24">
    <property type="entry name" value="STAS domain"/>
    <property type="match status" value="1"/>
</dbReference>
<proteinExistence type="predicted"/>
<evidence type="ECO:0000256" key="4">
    <source>
        <dbReference type="ARBA" id="ARBA00023136"/>
    </source>
</evidence>
<keyword evidence="4 6" id="KW-0472">Membrane</keyword>
<dbReference type="CDD" id="cd07042">
    <property type="entry name" value="STAS_SulP_like_sulfate_transporter"/>
    <property type="match status" value="1"/>
</dbReference>
<keyword evidence="2 6" id="KW-0812">Transmembrane</keyword>
<evidence type="ECO:0000256" key="5">
    <source>
        <dbReference type="SAM" id="MobiDB-lite"/>
    </source>
</evidence>
<sequence length="347" mass="35685">MRLQVPRIGSVRADPPHLSLDFLALSAVPSLLPSAVAVTAVVVSEGLITAATADAVRGAEPHDGDRELFGQGVANLVAPLFGGLAAAGTVVRTASNVGAGASSRLAALAHAVTLALFAFVVAPLMAMVPLSALSGVLIATAVRLVDVRTLRALARADRGQAAVAAITAVATLVFGLVTAVAMGVAVAASLAVRTMVRSARVESASLCAPGMETRGGPTHGPIAVYTIDGPLLFATAERLLRPLADSRALIVTLRMARVTDVDATGIIKLRDAASSLADRGALVLICGVRDPHRELMKALGVLNELQAAGRVFATDAEADDYAQATLRRGGRLPQQSPRNQARRSMRN</sequence>
<protein>
    <submittedName>
        <fullName evidence="8">SulP family inorganic anion transporter</fullName>
    </submittedName>
</protein>
<reference evidence="8 9" key="1">
    <citation type="submission" date="2023-03" db="EMBL/GenBank/DDBJ databases">
        <title>Draft genome sequence of Streptomyces sp. RB6PN23 isolated from peat swamp forest in Thailand.</title>
        <authorList>
            <person name="Klaysubun C."/>
            <person name="Duangmal K."/>
        </authorList>
    </citation>
    <scope>NUCLEOTIDE SEQUENCE [LARGE SCALE GENOMIC DNA]</scope>
    <source>
        <strain evidence="8 9">RB6PN23</strain>
    </source>
</reference>
<dbReference type="RefSeq" id="WP_276095071.1">
    <property type="nucleotide sequence ID" value="NZ_JARJBC010000014.1"/>
</dbReference>
<keyword evidence="3 6" id="KW-1133">Transmembrane helix</keyword>
<dbReference type="InterPro" id="IPR002645">
    <property type="entry name" value="STAS_dom"/>
</dbReference>
<accession>A0ABT5ZQ29</accession>
<dbReference type="PANTHER" id="PTHR11814">
    <property type="entry name" value="SULFATE TRANSPORTER"/>
    <property type="match status" value="1"/>
</dbReference>
<organism evidence="8 9">
    <name type="scientific">Streptomyces silvisoli</name>
    <dbReference type="NCBI Taxonomy" id="3034235"/>
    <lineage>
        <taxon>Bacteria</taxon>
        <taxon>Bacillati</taxon>
        <taxon>Actinomycetota</taxon>
        <taxon>Actinomycetes</taxon>
        <taxon>Kitasatosporales</taxon>
        <taxon>Streptomycetaceae</taxon>
        <taxon>Streptomyces</taxon>
    </lineage>
</organism>
<gene>
    <name evidence="8" type="ORF">P3G67_22445</name>
</gene>
<dbReference type="PROSITE" id="PS50801">
    <property type="entry name" value="STAS"/>
    <property type="match status" value="1"/>
</dbReference>
<dbReference type="Proteomes" id="UP001216579">
    <property type="component" value="Unassembled WGS sequence"/>
</dbReference>
<dbReference type="Pfam" id="PF01740">
    <property type="entry name" value="STAS"/>
    <property type="match status" value="1"/>
</dbReference>
<comment type="subcellular location">
    <subcellularLocation>
        <location evidence="1">Membrane</location>
        <topology evidence="1">Multi-pass membrane protein</topology>
    </subcellularLocation>
</comment>
<feature type="transmembrane region" description="Helical" evidence="6">
    <location>
        <begin position="112"/>
        <end position="142"/>
    </location>
</feature>
<evidence type="ECO:0000256" key="3">
    <source>
        <dbReference type="ARBA" id="ARBA00022989"/>
    </source>
</evidence>
<dbReference type="EMBL" id="JARJBC010000014">
    <property type="protein sequence ID" value="MDF3291935.1"/>
    <property type="molecule type" value="Genomic_DNA"/>
</dbReference>
<evidence type="ECO:0000313" key="8">
    <source>
        <dbReference type="EMBL" id="MDF3291935.1"/>
    </source>
</evidence>
<keyword evidence="9" id="KW-1185">Reference proteome</keyword>
<dbReference type="InterPro" id="IPR001902">
    <property type="entry name" value="SLC26A/SulP_fam"/>
</dbReference>
<feature type="region of interest" description="Disordered" evidence="5">
    <location>
        <begin position="324"/>
        <end position="347"/>
    </location>
</feature>
<feature type="transmembrane region" description="Helical" evidence="6">
    <location>
        <begin position="162"/>
        <end position="192"/>
    </location>
</feature>
<feature type="transmembrane region" description="Helical" evidence="6">
    <location>
        <begin position="68"/>
        <end position="91"/>
    </location>
</feature>
<evidence type="ECO:0000259" key="7">
    <source>
        <dbReference type="PROSITE" id="PS50801"/>
    </source>
</evidence>
<dbReference type="InterPro" id="IPR011547">
    <property type="entry name" value="SLC26A/SulP_dom"/>
</dbReference>
<feature type="domain" description="STAS" evidence="7">
    <location>
        <begin position="222"/>
        <end position="322"/>
    </location>
</feature>
<evidence type="ECO:0000313" key="9">
    <source>
        <dbReference type="Proteomes" id="UP001216579"/>
    </source>
</evidence>